<accession>A0A9Q0M3R4</accession>
<reference evidence="3" key="1">
    <citation type="submission" date="2022-12" db="EMBL/GenBank/DDBJ databases">
        <title>Genome assemblies of Blomia tropicalis.</title>
        <authorList>
            <person name="Cui Y."/>
        </authorList>
    </citation>
    <scope>NUCLEOTIDE SEQUENCE</scope>
    <source>
        <tissue evidence="3">Adult mites</tissue>
    </source>
</reference>
<dbReference type="InterPro" id="IPR000719">
    <property type="entry name" value="Prot_kinase_dom"/>
</dbReference>
<dbReference type="AlphaFoldDB" id="A0A9Q0M3R4"/>
<feature type="domain" description="Protein kinase" evidence="2">
    <location>
        <begin position="138"/>
        <end position="448"/>
    </location>
</feature>
<proteinExistence type="predicted"/>
<dbReference type="GO" id="GO:0005524">
    <property type="term" value="F:ATP binding"/>
    <property type="evidence" value="ECO:0007669"/>
    <property type="project" value="InterPro"/>
</dbReference>
<dbReference type="Gene3D" id="1.10.510.10">
    <property type="entry name" value="Transferase(Phosphotransferase) domain 1"/>
    <property type="match status" value="1"/>
</dbReference>
<comment type="caution">
    <text evidence="3">The sequence shown here is derived from an EMBL/GenBank/DDBJ whole genome shotgun (WGS) entry which is preliminary data.</text>
</comment>
<evidence type="ECO:0000259" key="2">
    <source>
        <dbReference type="PROSITE" id="PS50011"/>
    </source>
</evidence>
<evidence type="ECO:0000256" key="1">
    <source>
        <dbReference type="SAM" id="Phobius"/>
    </source>
</evidence>
<dbReference type="Proteomes" id="UP001142055">
    <property type="component" value="Chromosome 2"/>
</dbReference>
<keyword evidence="4" id="KW-1185">Reference proteome</keyword>
<keyword evidence="1" id="KW-0472">Membrane</keyword>
<protein>
    <recommendedName>
        <fullName evidence="2">Protein kinase domain-containing protein</fullName>
    </recommendedName>
</protein>
<dbReference type="InterPro" id="IPR011009">
    <property type="entry name" value="Kinase-like_dom_sf"/>
</dbReference>
<dbReference type="SMART" id="SM00220">
    <property type="entry name" value="S_TKc"/>
    <property type="match status" value="1"/>
</dbReference>
<dbReference type="Pfam" id="PF00069">
    <property type="entry name" value="Pkinase"/>
    <property type="match status" value="1"/>
</dbReference>
<feature type="transmembrane region" description="Helical" evidence="1">
    <location>
        <begin position="32"/>
        <end position="55"/>
    </location>
</feature>
<evidence type="ECO:0000313" key="3">
    <source>
        <dbReference type="EMBL" id="KAJ6219498.1"/>
    </source>
</evidence>
<name>A0A9Q0M3R4_BLOTA</name>
<keyword evidence="1" id="KW-0812">Transmembrane</keyword>
<evidence type="ECO:0000313" key="4">
    <source>
        <dbReference type="Proteomes" id="UP001142055"/>
    </source>
</evidence>
<dbReference type="PROSITE" id="PS50011">
    <property type="entry name" value="PROTEIN_KINASE_DOM"/>
    <property type="match status" value="1"/>
</dbReference>
<dbReference type="SUPFAM" id="SSF56112">
    <property type="entry name" value="Protein kinase-like (PK-like)"/>
    <property type="match status" value="1"/>
</dbReference>
<organism evidence="3 4">
    <name type="scientific">Blomia tropicalis</name>
    <name type="common">Mite</name>
    <dbReference type="NCBI Taxonomy" id="40697"/>
    <lineage>
        <taxon>Eukaryota</taxon>
        <taxon>Metazoa</taxon>
        <taxon>Ecdysozoa</taxon>
        <taxon>Arthropoda</taxon>
        <taxon>Chelicerata</taxon>
        <taxon>Arachnida</taxon>
        <taxon>Acari</taxon>
        <taxon>Acariformes</taxon>
        <taxon>Sarcoptiformes</taxon>
        <taxon>Astigmata</taxon>
        <taxon>Glycyphagoidea</taxon>
        <taxon>Echimyopodidae</taxon>
        <taxon>Blomia</taxon>
    </lineage>
</organism>
<sequence>MKTISSTTTTAMNESNDDCLANFIRQCLAVPAFLLFPFACLNGILFLLFLLKSLFFKPNFVENRRYTISVTNNGQSFNCDNESLSPCTKNHESTILSRSNETDSSRSMSGMIRSQFQHIYNIRPVDMFECTIPGNEHVKFGELIGSGFVGVVYRFNSTANLNGGSHRMCAKLIDLNRLQDVIYEVNGTSRLSTDVSGSIAKHLESTTKRSILTNRFRHHFKQFALHSNRLMISSRPSSTSPDTEPQSLSEHWPSFKHSTTVQWGRQIGEALSYLHQEIGFAHFNLKPENVLLFETEGKGTKRELHHRYTAKIVDGACSWLVPTSSKVLSQGHDCSVYVMSSIWLDKFRENFNDNIQYDVYCYAMMLLLMLVGYENFGKRFILARFPIGSISFVRYRLMSTIESFDRNQIPSSFVELFQPIFSVGISKRLHTSSSSTNTISQMLKHEALSSNVS</sequence>
<gene>
    <name evidence="3" type="ORF">RDWZM_005310</name>
</gene>
<dbReference type="GO" id="GO:0004672">
    <property type="term" value="F:protein kinase activity"/>
    <property type="evidence" value="ECO:0007669"/>
    <property type="project" value="InterPro"/>
</dbReference>
<dbReference type="EMBL" id="JAPWDV010000002">
    <property type="protein sequence ID" value="KAJ6219498.1"/>
    <property type="molecule type" value="Genomic_DNA"/>
</dbReference>
<keyword evidence="1" id="KW-1133">Transmembrane helix</keyword>